<accession>A0ABD0P1F1</accession>
<proteinExistence type="predicted"/>
<dbReference type="PANTHER" id="PTHR22762:SF133">
    <property type="entry name" value="P-TYPE DOMAIN-CONTAINING PROTEIN"/>
    <property type="match status" value="1"/>
</dbReference>
<sequence>FDTTLGPLVFADQYLQLSAKLPSHNIYGLGEHVHQTFRHDTNWRTWPIFTRDAFPNG</sequence>
<dbReference type="GO" id="GO:0016798">
    <property type="term" value="F:hydrolase activity, acting on glycosyl bonds"/>
    <property type="evidence" value="ECO:0007669"/>
    <property type="project" value="UniProtKB-KW"/>
</dbReference>
<dbReference type="Gene3D" id="2.60.40.1760">
    <property type="entry name" value="glycosyl hydrolase (family 31)"/>
    <property type="match status" value="1"/>
</dbReference>
<evidence type="ECO:0000313" key="1">
    <source>
        <dbReference type="EMBL" id="KAL0167562.1"/>
    </source>
</evidence>
<organism evidence="1 2">
    <name type="scientific">Cirrhinus mrigala</name>
    <name type="common">Mrigala</name>
    <dbReference type="NCBI Taxonomy" id="683832"/>
    <lineage>
        <taxon>Eukaryota</taxon>
        <taxon>Metazoa</taxon>
        <taxon>Chordata</taxon>
        <taxon>Craniata</taxon>
        <taxon>Vertebrata</taxon>
        <taxon>Euteleostomi</taxon>
        <taxon>Actinopterygii</taxon>
        <taxon>Neopterygii</taxon>
        <taxon>Teleostei</taxon>
        <taxon>Ostariophysi</taxon>
        <taxon>Cypriniformes</taxon>
        <taxon>Cyprinidae</taxon>
        <taxon>Labeoninae</taxon>
        <taxon>Labeonini</taxon>
        <taxon>Cirrhinus</taxon>
    </lineage>
</organism>
<keyword evidence="2" id="KW-1185">Reference proteome</keyword>
<comment type="caution">
    <text evidence="1">The sequence shown here is derived from an EMBL/GenBank/DDBJ whole genome shotgun (WGS) entry which is preliminary data.</text>
</comment>
<reference evidence="1 2" key="1">
    <citation type="submission" date="2024-05" db="EMBL/GenBank/DDBJ databases">
        <title>Genome sequencing and assembly of Indian major carp, Cirrhinus mrigala (Hamilton, 1822).</title>
        <authorList>
            <person name="Mohindra V."/>
            <person name="Chowdhury L.M."/>
            <person name="Lal K."/>
            <person name="Jena J.K."/>
        </authorList>
    </citation>
    <scope>NUCLEOTIDE SEQUENCE [LARGE SCALE GENOMIC DNA]</scope>
    <source>
        <strain evidence="1">CM1030</strain>
        <tissue evidence="1">Blood</tissue>
    </source>
</reference>
<dbReference type="Proteomes" id="UP001529510">
    <property type="component" value="Unassembled WGS sequence"/>
</dbReference>
<protein>
    <submittedName>
        <fullName evidence="1">Uncharacterized protein</fullName>
    </submittedName>
</protein>
<dbReference type="AlphaFoldDB" id="A0ABD0P1F1"/>
<evidence type="ECO:0000313" key="2">
    <source>
        <dbReference type="Proteomes" id="UP001529510"/>
    </source>
</evidence>
<gene>
    <name evidence="1" type="ORF">M9458_035784</name>
</gene>
<dbReference type="PANTHER" id="PTHR22762">
    <property type="entry name" value="ALPHA-GLUCOSIDASE"/>
    <property type="match status" value="1"/>
</dbReference>
<feature type="non-terminal residue" evidence="1">
    <location>
        <position position="57"/>
    </location>
</feature>
<dbReference type="EMBL" id="JAMKFB020000018">
    <property type="protein sequence ID" value="KAL0167562.1"/>
    <property type="molecule type" value="Genomic_DNA"/>
</dbReference>
<dbReference type="InterPro" id="IPR011013">
    <property type="entry name" value="Gal_mutarotase_sf_dom"/>
</dbReference>
<feature type="non-terminal residue" evidence="1">
    <location>
        <position position="1"/>
    </location>
</feature>
<name>A0ABD0P1F1_CIRMR</name>
<dbReference type="SUPFAM" id="SSF74650">
    <property type="entry name" value="Galactose mutarotase-like"/>
    <property type="match status" value="1"/>
</dbReference>